<keyword evidence="8" id="KW-1278">Translocase</keyword>
<comment type="caution">
    <text evidence="14">The sequence shown here is derived from an EMBL/GenBank/DDBJ whole genome shotgun (WGS) entry which is preliminary data.</text>
</comment>
<keyword evidence="7 11" id="KW-0067">ATP-binding</keyword>
<feature type="transmembrane region" description="Helical" evidence="11">
    <location>
        <begin position="304"/>
        <end position="326"/>
    </location>
</feature>
<dbReference type="SFLD" id="SFLDF00027">
    <property type="entry name" value="p-type_atpase"/>
    <property type="match status" value="1"/>
</dbReference>
<proteinExistence type="inferred from homology"/>
<dbReference type="Proteomes" id="UP000178651">
    <property type="component" value="Unassembled WGS sequence"/>
</dbReference>
<gene>
    <name evidence="14" type="ORF">A3D47_00500</name>
</gene>
<reference evidence="14 15" key="1">
    <citation type="journal article" date="2016" name="Nat. Commun.">
        <title>Thousands of microbial genomes shed light on interconnected biogeochemical processes in an aquifer system.</title>
        <authorList>
            <person name="Anantharaman K."/>
            <person name="Brown C.T."/>
            <person name="Hug L.A."/>
            <person name="Sharon I."/>
            <person name="Castelle C.J."/>
            <person name="Probst A.J."/>
            <person name="Thomas B.C."/>
            <person name="Singh A."/>
            <person name="Wilkins M.J."/>
            <person name="Karaoz U."/>
            <person name="Brodie E.L."/>
            <person name="Williams K.H."/>
            <person name="Hubbard S.S."/>
            <person name="Banfield J.F."/>
        </authorList>
    </citation>
    <scope>NUCLEOTIDE SEQUENCE [LARGE SCALE GENOMIC DNA]</scope>
</reference>
<dbReference type="SUPFAM" id="SSF56784">
    <property type="entry name" value="HAD-like"/>
    <property type="match status" value="1"/>
</dbReference>
<dbReference type="InterPro" id="IPR023299">
    <property type="entry name" value="ATPase_P-typ_cyto_dom_N"/>
</dbReference>
<evidence type="ECO:0000256" key="8">
    <source>
        <dbReference type="ARBA" id="ARBA00022967"/>
    </source>
</evidence>
<dbReference type="SUPFAM" id="SSF81665">
    <property type="entry name" value="Calcium ATPase, transmembrane domain M"/>
    <property type="match status" value="1"/>
</dbReference>
<dbReference type="Pfam" id="PF00702">
    <property type="entry name" value="Hydrolase"/>
    <property type="match status" value="1"/>
</dbReference>
<keyword evidence="3 11" id="KW-1003">Cell membrane</keyword>
<comment type="similarity">
    <text evidence="2 11">Belongs to the cation transport ATPase (P-type) (TC 3.A.3) family. Type IB subfamily.</text>
</comment>
<dbReference type="InterPro" id="IPR023214">
    <property type="entry name" value="HAD_sf"/>
</dbReference>
<dbReference type="InterPro" id="IPR059000">
    <property type="entry name" value="ATPase_P-type_domA"/>
</dbReference>
<evidence type="ECO:0000256" key="7">
    <source>
        <dbReference type="ARBA" id="ARBA00022840"/>
    </source>
</evidence>
<organism evidence="14 15">
    <name type="scientific">Candidatus Colwellbacteria bacterium RIFCSPHIGHO2_02_FULL_43_15</name>
    <dbReference type="NCBI Taxonomy" id="1797686"/>
    <lineage>
        <taxon>Bacteria</taxon>
        <taxon>Candidatus Colwelliibacteriota</taxon>
    </lineage>
</organism>
<feature type="transmembrane region" description="Helical" evidence="11">
    <location>
        <begin position="61"/>
        <end position="82"/>
    </location>
</feature>
<keyword evidence="9 11" id="KW-1133">Transmembrane helix</keyword>
<evidence type="ECO:0000256" key="5">
    <source>
        <dbReference type="ARBA" id="ARBA00022723"/>
    </source>
</evidence>
<dbReference type="Gene3D" id="3.40.1110.10">
    <property type="entry name" value="Calcium-transporting ATPase, cytoplasmic domain N"/>
    <property type="match status" value="1"/>
</dbReference>
<dbReference type="Pfam" id="PF19335">
    <property type="entry name" value="HMBD"/>
    <property type="match status" value="1"/>
</dbReference>
<dbReference type="PANTHER" id="PTHR43520:SF8">
    <property type="entry name" value="P-TYPE CU(+) TRANSPORTER"/>
    <property type="match status" value="1"/>
</dbReference>
<dbReference type="SFLD" id="SFLDG00002">
    <property type="entry name" value="C1.7:_P-type_atpase_like"/>
    <property type="match status" value="1"/>
</dbReference>
<dbReference type="InterPro" id="IPR008250">
    <property type="entry name" value="ATPase_P-typ_transduc_dom_A_sf"/>
</dbReference>
<accession>A0A1G1Z0P6</accession>
<evidence type="ECO:0000256" key="3">
    <source>
        <dbReference type="ARBA" id="ARBA00022475"/>
    </source>
</evidence>
<dbReference type="InterPro" id="IPR027256">
    <property type="entry name" value="P-typ_ATPase_IB"/>
</dbReference>
<feature type="transmembrane region" description="Helical" evidence="11">
    <location>
        <begin position="124"/>
        <end position="147"/>
    </location>
</feature>
<evidence type="ECO:0000256" key="10">
    <source>
        <dbReference type="ARBA" id="ARBA00023136"/>
    </source>
</evidence>
<dbReference type="InterPro" id="IPR036412">
    <property type="entry name" value="HAD-like_sf"/>
</dbReference>
<dbReference type="FunFam" id="2.70.150.10:FF:000020">
    <property type="entry name" value="Copper-exporting P-type ATPase A"/>
    <property type="match status" value="1"/>
</dbReference>
<feature type="transmembrane region" description="Helical" evidence="11">
    <location>
        <begin position="153"/>
        <end position="170"/>
    </location>
</feature>
<dbReference type="PROSITE" id="PS00154">
    <property type="entry name" value="ATPASE_E1_E2"/>
    <property type="match status" value="1"/>
</dbReference>
<dbReference type="SUPFAM" id="SSF81653">
    <property type="entry name" value="Calcium ATPase, transduction domain A"/>
    <property type="match status" value="1"/>
</dbReference>
<dbReference type="Gene3D" id="3.40.50.1000">
    <property type="entry name" value="HAD superfamily/HAD-like"/>
    <property type="match status" value="1"/>
</dbReference>
<evidence type="ECO:0000256" key="2">
    <source>
        <dbReference type="ARBA" id="ARBA00006024"/>
    </source>
</evidence>
<protein>
    <submittedName>
        <fullName evidence="14">Copper-translocating P-type ATPase</fullName>
    </submittedName>
</protein>
<feature type="transmembrane region" description="Helical" evidence="11">
    <location>
        <begin position="332"/>
        <end position="356"/>
    </location>
</feature>
<evidence type="ECO:0000256" key="9">
    <source>
        <dbReference type="ARBA" id="ARBA00022989"/>
    </source>
</evidence>
<dbReference type="GO" id="GO:0005886">
    <property type="term" value="C:plasma membrane"/>
    <property type="evidence" value="ECO:0007669"/>
    <property type="project" value="UniProtKB-SubCell"/>
</dbReference>
<feature type="domain" description="Heavy metal binding" evidence="13">
    <location>
        <begin position="1"/>
        <end position="22"/>
    </location>
</feature>
<feature type="transmembrane region" description="Helical" evidence="11">
    <location>
        <begin position="649"/>
        <end position="672"/>
    </location>
</feature>
<dbReference type="PANTHER" id="PTHR43520">
    <property type="entry name" value="ATP7, ISOFORM B"/>
    <property type="match status" value="1"/>
</dbReference>
<dbReference type="Gene3D" id="2.70.150.10">
    <property type="entry name" value="Calcium-transporting ATPase, cytoplasmic transduction domain A"/>
    <property type="match status" value="1"/>
</dbReference>
<dbReference type="GO" id="GO:0016887">
    <property type="term" value="F:ATP hydrolysis activity"/>
    <property type="evidence" value="ECO:0007669"/>
    <property type="project" value="InterPro"/>
</dbReference>
<evidence type="ECO:0000259" key="13">
    <source>
        <dbReference type="Pfam" id="PF19335"/>
    </source>
</evidence>
<dbReference type="PRINTS" id="PR00119">
    <property type="entry name" value="CATATPASE"/>
</dbReference>
<dbReference type="GO" id="GO:0043682">
    <property type="term" value="F:P-type divalent copper transporter activity"/>
    <property type="evidence" value="ECO:0007669"/>
    <property type="project" value="TreeGrafter"/>
</dbReference>
<feature type="domain" description="P-type ATPase A" evidence="12">
    <location>
        <begin position="188"/>
        <end position="287"/>
    </location>
</feature>
<dbReference type="GO" id="GO:0055070">
    <property type="term" value="P:copper ion homeostasis"/>
    <property type="evidence" value="ECO:0007669"/>
    <property type="project" value="TreeGrafter"/>
</dbReference>
<evidence type="ECO:0000313" key="15">
    <source>
        <dbReference type="Proteomes" id="UP000178651"/>
    </source>
</evidence>
<dbReference type="PRINTS" id="PR00943">
    <property type="entry name" value="CUATPASE"/>
</dbReference>
<feature type="transmembrane region" description="Helical" evidence="11">
    <location>
        <begin position="94"/>
        <end position="112"/>
    </location>
</feature>
<keyword evidence="10 11" id="KW-0472">Membrane</keyword>
<dbReference type="InterPro" id="IPR018303">
    <property type="entry name" value="ATPase_P-typ_P_site"/>
</dbReference>
<keyword evidence="5 11" id="KW-0479">Metal-binding</keyword>
<evidence type="ECO:0000256" key="4">
    <source>
        <dbReference type="ARBA" id="ARBA00022692"/>
    </source>
</evidence>
<evidence type="ECO:0000259" key="12">
    <source>
        <dbReference type="Pfam" id="PF00122"/>
    </source>
</evidence>
<evidence type="ECO:0000313" key="14">
    <source>
        <dbReference type="EMBL" id="OGY58104.1"/>
    </source>
</evidence>
<dbReference type="InterPro" id="IPR001757">
    <property type="entry name" value="P_typ_ATPase"/>
</dbReference>
<evidence type="ECO:0000256" key="1">
    <source>
        <dbReference type="ARBA" id="ARBA00004651"/>
    </source>
</evidence>
<dbReference type="InterPro" id="IPR044492">
    <property type="entry name" value="P_typ_ATPase_HD_dom"/>
</dbReference>
<dbReference type="NCBIfam" id="TIGR01494">
    <property type="entry name" value="ATPase_P-type"/>
    <property type="match status" value="1"/>
</dbReference>
<evidence type="ECO:0000256" key="6">
    <source>
        <dbReference type="ARBA" id="ARBA00022741"/>
    </source>
</evidence>
<evidence type="ECO:0000256" key="11">
    <source>
        <dbReference type="RuleBase" id="RU362081"/>
    </source>
</evidence>
<dbReference type="InterPro" id="IPR045800">
    <property type="entry name" value="HMBD"/>
</dbReference>
<dbReference type="NCBIfam" id="TIGR01511">
    <property type="entry name" value="ATPase-IB1_Cu"/>
    <property type="match status" value="1"/>
</dbReference>
<dbReference type="GO" id="GO:0005524">
    <property type="term" value="F:ATP binding"/>
    <property type="evidence" value="ECO:0007669"/>
    <property type="project" value="UniProtKB-UniRule"/>
</dbReference>
<dbReference type="InterPro" id="IPR023298">
    <property type="entry name" value="ATPase_P-typ_TM_dom_sf"/>
</dbReference>
<dbReference type="EMBL" id="MHIU01000005">
    <property type="protein sequence ID" value="OGY58104.1"/>
    <property type="molecule type" value="Genomic_DNA"/>
</dbReference>
<sequence>MHPEIKQEKPGMCPECGMNLVPLKDKKADMNHGAHMTMSSPKEGGHENHHAMMEADFRSRFFIALIFTLPVLSLSPTIQQWVGFVMPTIPGNDYWLFLLASIIALYGGWPFYTGAVHELKSRNYGMMTLVAVAVMAGYLFSVASTFIFKGMDFYWEISTLVLVLLFGHWMEMRAVRGTGGALKELVKLIPAVAHLIKDGIVVDVPTDNVRQGEKVLVKPGEKVPVDGVVVSGQSSVNEAMITGESKPVFKRAQDKVIGGTINFDGSLTIEATNTGAESVLAHIVKLISEAQTTKPPVQKLADKAANYLTLAAILGGTITFVFWTFVFPQPEGIVFALTLAITVVVIACPHALGLAIPTVTTIASSLAARHGILIKDMRALEIAKKINYIVFDKTGTLTKGEFVVTEMVNLSDRSEADIIRFAASVESNSLHSLALAITKEAAGRGISFGPADNFRSVAGKGGIGEVFGETVLVGSESLMQENNLDTTRFEEKIAELNSKGRSIAWIATSKEVLAVIGLADEIRPEAKDALRGIKNLGITPVMLTGDTDEAALEVAKTLGIEKFFAKVLPENKVDRVKELQQGGRIVAMVGDGINDAPSLTQADIGIAIGAGTDVAIESADIVLIKNNLNDVLAFIKLSRRIMSKMTQNLVWAAGYNIFAIPLAAGVLYPWGILLRPEWGALLMSLSSVIVVINAFTLKINEN</sequence>
<feature type="transmembrane region" description="Helical" evidence="11">
    <location>
        <begin position="678"/>
        <end position="697"/>
    </location>
</feature>
<dbReference type="GO" id="GO:0005507">
    <property type="term" value="F:copper ion binding"/>
    <property type="evidence" value="ECO:0007669"/>
    <property type="project" value="TreeGrafter"/>
</dbReference>
<dbReference type="AlphaFoldDB" id="A0A1G1Z0P6"/>
<name>A0A1G1Z0P6_9BACT</name>
<keyword evidence="6 11" id="KW-0547">Nucleotide-binding</keyword>
<comment type="subcellular location">
    <subcellularLocation>
        <location evidence="1">Cell membrane</location>
        <topology evidence="1">Multi-pass membrane protein</topology>
    </subcellularLocation>
</comment>
<keyword evidence="4 11" id="KW-0812">Transmembrane</keyword>
<dbReference type="NCBIfam" id="TIGR01525">
    <property type="entry name" value="ATPase-IB_hvy"/>
    <property type="match status" value="1"/>
</dbReference>
<dbReference type="SFLD" id="SFLDS00003">
    <property type="entry name" value="Haloacid_Dehalogenase"/>
    <property type="match status" value="1"/>
</dbReference>
<dbReference type="Pfam" id="PF00122">
    <property type="entry name" value="E1-E2_ATPase"/>
    <property type="match status" value="1"/>
</dbReference>